<dbReference type="GO" id="GO:0030170">
    <property type="term" value="F:pyridoxal phosphate binding"/>
    <property type="evidence" value="ECO:0007669"/>
    <property type="project" value="InterPro"/>
</dbReference>
<comment type="cofactor">
    <cofactor evidence="1">
        <name>pyridoxal 5'-phosphate</name>
        <dbReference type="ChEBI" id="CHEBI:597326"/>
    </cofactor>
</comment>
<feature type="domain" description="Aminotransferase class I/classII large" evidence="4">
    <location>
        <begin position="28"/>
        <end position="362"/>
    </location>
</feature>
<dbReference type="GO" id="GO:0008483">
    <property type="term" value="F:transaminase activity"/>
    <property type="evidence" value="ECO:0007669"/>
    <property type="project" value="UniProtKB-KW"/>
</dbReference>
<evidence type="ECO:0000259" key="4">
    <source>
        <dbReference type="Pfam" id="PF00155"/>
    </source>
</evidence>
<dbReference type="AlphaFoldDB" id="A0A7G9GXA2"/>
<keyword evidence="3" id="KW-0663">Pyridoxal phosphate</keyword>
<dbReference type="InterPro" id="IPR015422">
    <property type="entry name" value="PyrdxlP-dep_Trfase_small"/>
</dbReference>
<evidence type="ECO:0000313" key="5">
    <source>
        <dbReference type="EMBL" id="QNM15434.1"/>
    </source>
</evidence>
<dbReference type="KEGG" id="fho:H9Q81_00920"/>
<dbReference type="InterPro" id="IPR004839">
    <property type="entry name" value="Aminotransferase_I/II_large"/>
</dbReference>
<organism evidence="5 6">
    <name type="scientific">Fusobacterium hominis</name>
    <dbReference type="NCBI Taxonomy" id="2764326"/>
    <lineage>
        <taxon>Bacteria</taxon>
        <taxon>Fusobacteriati</taxon>
        <taxon>Fusobacteriota</taxon>
        <taxon>Fusobacteriia</taxon>
        <taxon>Fusobacteriales</taxon>
        <taxon>Fusobacteriaceae</taxon>
        <taxon>Fusobacterium</taxon>
    </lineage>
</organism>
<sequence length="372" mass="42678">MKIEEIQSQLNYLKEIGNLRTLNTLDTNLINLSSNDYLGIAHNLELKDKFYKSFKPNLSSSSSRLITGSYDAVMELEKQAERIYKKPCIMFNSGFDANSSIIETFFNKDSLILTDRLNHASIYDGIINSKAKFIRFKHLDLNHLEDLLNKYSDGYEDILVITETIYSMDGDIINIDRLAKMKKRFNFQLMVDEAHSYGVFGYGIVHNLNLIDCVDFLVIPLGKGGGSVGAMVICDKIYKSYIINKSRKFIFSTSLPPVNHQWNLFILNNMNNFDKERAKLELLKNYTLKLLNENNIETQSNTHIISIVIGDNHKLATISNNLKQKGFLLYGVKEPTVPKGTARFRIGLNPYITRKQIELFIKELKNELDTVF</sequence>
<keyword evidence="6" id="KW-1185">Reference proteome</keyword>
<evidence type="ECO:0000256" key="2">
    <source>
        <dbReference type="ARBA" id="ARBA00022679"/>
    </source>
</evidence>
<dbReference type="SUPFAM" id="SSF53383">
    <property type="entry name" value="PLP-dependent transferases"/>
    <property type="match status" value="1"/>
</dbReference>
<gene>
    <name evidence="5" type="ORF">H9Q81_00920</name>
</gene>
<dbReference type="Gene3D" id="3.40.640.10">
    <property type="entry name" value="Type I PLP-dependent aspartate aminotransferase-like (Major domain)"/>
    <property type="match status" value="1"/>
</dbReference>
<keyword evidence="2 5" id="KW-0808">Transferase</keyword>
<protein>
    <submittedName>
        <fullName evidence="5">Aminotransferase class I/II-fold pyridoxal phosphate-dependent enzyme</fullName>
    </submittedName>
</protein>
<evidence type="ECO:0000256" key="1">
    <source>
        <dbReference type="ARBA" id="ARBA00001933"/>
    </source>
</evidence>
<dbReference type="EMBL" id="CP060637">
    <property type="protein sequence ID" value="QNM15434.1"/>
    <property type="molecule type" value="Genomic_DNA"/>
</dbReference>
<dbReference type="PANTHER" id="PTHR13693">
    <property type="entry name" value="CLASS II AMINOTRANSFERASE/8-AMINO-7-OXONONANOATE SYNTHASE"/>
    <property type="match status" value="1"/>
</dbReference>
<dbReference type="Proteomes" id="UP000515913">
    <property type="component" value="Chromosome"/>
</dbReference>
<dbReference type="Gene3D" id="3.90.1150.10">
    <property type="entry name" value="Aspartate Aminotransferase, domain 1"/>
    <property type="match status" value="1"/>
</dbReference>
<dbReference type="GO" id="GO:0008710">
    <property type="term" value="F:8-amino-7-oxononanoate synthase activity"/>
    <property type="evidence" value="ECO:0007669"/>
    <property type="project" value="TreeGrafter"/>
</dbReference>
<accession>A0A7G9GXA2</accession>
<dbReference type="GO" id="GO:0009102">
    <property type="term" value="P:biotin biosynthetic process"/>
    <property type="evidence" value="ECO:0007669"/>
    <property type="project" value="TreeGrafter"/>
</dbReference>
<dbReference type="Pfam" id="PF00155">
    <property type="entry name" value="Aminotran_1_2"/>
    <property type="match status" value="1"/>
</dbReference>
<dbReference type="InterPro" id="IPR015424">
    <property type="entry name" value="PyrdxlP-dep_Trfase"/>
</dbReference>
<evidence type="ECO:0000313" key="6">
    <source>
        <dbReference type="Proteomes" id="UP000515913"/>
    </source>
</evidence>
<proteinExistence type="predicted"/>
<dbReference type="InterPro" id="IPR015421">
    <property type="entry name" value="PyrdxlP-dep_Trfase_major"/>
</dbReference>
<name>A0A7G9GXA2_9FUSO</name>
<dbReference type="RefSeq" id="WP_187422935.1">
    <property type="nucleotide sequence ID" value="NZ_CP060637.1"/>
</dbReference>
<evidence type="ECO:0000256" key="3">
    <source>
        <dbReference type="ARBA" id="ARBA00022898"/>
    </source>
</evidence>
<dbReference type="InterPro" id="IPR050087">
    <property type="entry name" value="AON_synthase_class-II"/>
</dbReference>
<reference evidence="5 6" key="1">
    <citation type="submission" date="2020-08" db="EMBL/GenBank/DDBJ databases">
        <authorList>
            <person name="Liu C."/>
            <person name="Sun Q."/>
        </authorList>
    </citation>
    <scope>NUCLEOTIDE SEQUENCE [LARGE SCALE GENOMIC DNA]</scope>
    <source>
        <strain evidence="5 6">NSJ-57</strain>
    </source>
</reference>
<dbReference type="PANTHER" id="PTHR13693:SF100">
    <property type="entry name" value="8-AMINO-7-OXONONANOATE SYNTHASE"/>
    <property type="match status" value="1"/>
</dbReference>
<keyword evidence="5" id="KW-0032">Aminotransferase</keyword>